<dbReference type="Gene3D" id="3.40.50.150">
    <property type="entry name" value="Vaccinia Virus protein VP39"/>
    <property type="match status" value="1"/>
</dbReference>
<keyword evidence="1 3" id="KW-0489">Methyltransferase</keyword>
<dbReference type="PANTHER" id="PTHR13370:SF3">
    <property type="entry name" value="TRNA (GUANINE(10)-N2)-METHYLTRANSFERASE HOMOLOG"/>
    <property type="match status" value="1"/>
</dbReference>
<keyword evidence="3" id="KW-0680">Restriction system</keyword>
<evidence type="ECO:0000313" key="6">
    <source>
        <dbReference type="Proteomes" id="UP000523105"/>
    </source>
</evidence>
<keyword evidence="3" id="KW-0949">S-adenosyl-L-methionine</keyword>
<dbReference type="EC" id="2.1.1.113" evidence="3"/>
<dbReference type="Pfam" id="PF01555">
    <property type="entry name" value="N6_N4_Mtase"/>
    <property type="match status" value="1"/>
</dbReference>
<evidence type="ECO:0000256" key="2">
    <source>
        <dbReference type="ARBA" id="ARBA00022679"/>
    </source>
</evidence>
<keyword evidence="2 5" id="KW-0808">Transferase</keyword>
<feature type="domain" description="DNA methylase N-4/N-6" evidence="4">
    <location>
        <begin position="56"/>
        <end position="277"/>
    </location>
</feature>
<dbReference type="Proteomes" id="UP000523105">
    <property type="component" value="Unassembled WGS sequence"/>
</dbReference>
<proteinExistence type="inferred from homology"/>
<dbReference type="GO" id="GO:0003677">
    <property type="term" value="F:DNA binding"/>
    <property type="evidence" value="ECO:0007669"/>
    <property type="project" value="InterPro"/>
</dbReference>
<dbReference type="EMBL" id="JACASV010000015">
    <property type="protein sequence ID" value="NWJ43226.1"/>
    <property type="molecule type" value="Genomic_DNA"/>
</dbReference>
<dbReference type="GO" id="GO:0005737">
    <property type="term" value="C:cytoplasm"/>
    <property type="evidence" value="ECO:0007669"/>
    <property type="project" value="TreeGrafter"/>
</dbReference>
<comment type="catalytic activity">
    <reaction evidence="3">
        <text>a 2'-deoxycytidine in DNA + S-adenosyl-L-methionine = an N(4)-methyl-2'-deoxycytidine in DNA + S-adenosyl-L-homocysteine + H(+)</text>
        <dbReference type="Rhea" id="RHEA:16857"/>
        <dbReference type="Rhea" id="RHEA-COMP:11369"/>
        <dbReference type="Rhea" id="RHEA-COMP:13674"/>
        <dbReference type="ChEBI" id="CHEBI:15378"/>
        <dbReference type="ChEBI" id="CHEBI:57856"/>
        <dbReference type="ChEBI" id="CHEBI:59789"/>
        <dbReference type="ChEBI" id="CHEBI:85452"/>
        <dbReference type="ChEBI" id="CHEBI:137933"/>
        <dbReference type="EC" id="2.1.1.113"/>
    </reaction>
</comment>
<sequence>MMLNKKLAKTGKQNIRKIKIIKSNNISKLSSITPITNTIIHGDTLQTLKKFPSNKINLIITSPSYMLGKEYDKERSFEEYKKYHSDVIKECHRVLTEDGALYWNVAQTPLENGEILPLGAVFYNILKEKKFYLKNWIIWHFEGGLNAKRRLTGRYENVLWMVKDTNNFVFNLDDIRITSKWDKDKRNNPKGKNPTDFWPVDYVWEINRVVNVSKEKTAHPTQFPEKMIKRVIKASSNKGDIVMDIFSGSGTVMKVAQDEERKWIGIDKESKYCKIALKRVMSSITK</sequence>
<dbReference type="GO" id="GO:0009307">
    <property type="term" value="P:DNA restriction-modification system"/>
    <property type="evidence" value="ECO:0007669"/>
    <property type="project" value="UniProtKB-KW"/>
</dbReference>
<gene>
    <name evidence="5" type="ORF">HX837_03325</name>
</gene>
<dbReference type="InterPro" id="IPR029063">
    <property type="entry name" value="SAM-dependent_MTases_sf"/>
</dbReference>
<protein>
    <recommendedName>
        <fullName evidence="3">Type II methyltransferase</fullName>
        <ecNumber evidence="3">2.1.1.113</ecNumber>
    </recommendedName>
    <alternativeName>
        <fullName evidence="3">N-4 cytosine-specific methyltransferase</fullName>
    </alternativeName>
</protein>
<comment type="similarity">
    <text evidence="3">Belongs to the N(4)/N(6)-methyltransferase family.</text>
</comment>
<evidence type="ECO:0000256" key="1">
    <source>
        <dbReference type="ARBA" id="ARBA00022603"/>
    </source>
</evidence>
<dbReference type="PRINTS" id="PR00508">
    <property type="entry name" value="S21N4MTFRASE"/>
</dbReference>
<organism evidence="5 6">
    <name type="scientific">Marine Group I thaumarchaeote</name>
    <dbReference type="NCBI Taxonomy" id="2511932"/>
    <lineage>
        <taxon>Archaea</taxon>
        <taxon>Nitrososphaerota</taxon>
        <taxon>Marine Group I</taxon>
    </lineage>
</organism>
<dbReference type="SUPFAM" id="SSF53335">
    <property type="entry name" value="S-adenosyl-L-methionine-dependent methyltransferases"/>
    <property type="match status" value="1"/>
</dbReference>
<evidence type="ECO:0000313" key="5">
    <source>
        <dbReference type="EMBL" id="NWJ43226.1"/>
    </source>
</evidence>
<reference evidence="5 6" key="1">
    <citation type="journal article" date="2019" name="Environ. Microbiol.">
        <title>Genomics insights into ecotype formation of ammonia-oxidizing archaea in the deep ocean.</title>
        <authorList>
            <person name="Wang Y."/>
            <person name="Huang J.M."/>
            <person name="Cui G.J."/>
            <person name="Nunoura T."/>
            <person name="Takaki Y."/>
            <person name="Li W.L."/>
            <person name="Li J."/>
            <person name="Gao Z.M."/>
            <person name="Takai K."/>
            <person name="Zhang A.Q."/>
            <person name="Stepanauskas R."/>
        </authorList>
    </citation>
    <scope>NUCLEOTIDE SEQUENCE [LARGE SCALE GENOMIC DNA]</scope>
    <source>
        <strain evidence="5 6">L15b</strain>
    </source>
</reference>
<evidence type="ECO:0000259" key="4">
    <source>
        <dbReference type="Pfam" id="PF01555"/>
    </source>
</evidence>
<dbReference type="GO" id="GO:0008170">
    <property type="term" value="F:N-methyltransferase activity"/>
    <property type="evidence" value="ECO:0007669"/>
    <property type="project" value="InterPro"/>
</dbReference>
<dbReference type="GO" id="GO:0009007">
    <property type="term" value="F:site-specific DNA-methyltransferase (adenine-specific) activity"/>
    <property type="evidence" value="ECO:0007669"/>
    <property type="project" value="TreeGrafter"/>
</dbReference>
<name>A0A7K4MQQ9_9ARCH</name>
<dbReference type="GO" id="GO:0015667">
    <property type="term" value="F:site-specific DNA-methyltransferase (cytosine-N4-specific) activity"/>
    <property type="evidence" value="ECO:0007669"/>
    <property type="project" value="UniProtKB-EC"/>
</dbReference>
<dbReference type="AlphaFoldDB" id="A0A7K4MQQ9"/>
<dbReference type="PANTHER" id="PTHR13370">
    <property type="entry name" value="RNA METHYLASE-RELATED"/>
    <property type="match status" value="1"/>
</dbReference>
<dbReference type="InterPro" id="IPR002941">
    <property type="entry name" value="DNA_methylase_N4/N6"/>
</dbReference>
<comment type="caution">
    <text evidence="5">The sequence shown here is derived from an EMBL/GenBank/DDBJ whole genome shotgun (WGS) entry which is preliminary data.</text>
</comment>
<dbReference type="GO" id="GO:0032259">
    <property type="term" value="P:methylation"/>
    <property type="evidence" value="ECO:0007669"/>
    <property type="project" value="UniProtKB-KW"/>
</dbReference>
<accession>A0A7K4MQQ9</accession>
<evidence type="ECO:0000256" key="3">
    <source>
        <dbReference type="RuleBase" id="RU362026"/>
    </source>
</evidence>
<dbReference type="InterPro" id="IPR001091">
    <property type="entry name" value="RM_Methyltransferase"/>
</dbReference>